<gene>
    <name evidence="1" type="ORF">GFB56_06025</name>
</gene>
<protein>
    <submittedName>
        <fullName evidence="1">Uncharacterized protein</fullName>
    </submittedName>
</protein>
<evidence type="ECO:0000313" key="2">
    <source>
        <dbReference type="Proteomes" id="UP000744980"/>
    </source>
</evidence>
<dbReference type="EMBL" id="WXFA01000003">
    <property type="protein sequence ID" value="MBM3090367.1"/>
    <property type="molecule type" value="Genomic_DNA"/>
</dbReference>
<name>A0AAW4FI76_9HYPH</name>
<dbReference type="RefSeq" id="WP_203527448.1">
    <property type="nucleotide sequence ID" value="NZ_CP083374.1"/>
</dbReference>
<accession>A0AAW4FI76</accession>
<reference evidence="1 2" key="1">
    <citation type="submission" date="2020-01" db="EMBL/GenBank/DDBJ databases">
        <title>Draft genome assembly of Ensifer adhaerens T173.</title>
        <authorList>
            <person name="Craig J.E."/>
            <person name="Stinchcombe J.R."/>
        </authorList>
    </citation>
    <scope>NUCLEOTIDE SEQUENCE [LARGE SCALE GENOMIC DNA]</scope>
    <source>
        <strain evidence="1 2">T173</strain>
    </source>
</reference>
<dbReference type="Proteomes" id="UP000744980">
    <property type="component" value="Unassembled WGS sequence"/>
</dbReference>
<sequence length="109" mass="12438">MLTLTNRRVIRVERDPEGDFSVPAPTMSSALRLPPAELKNRLSRGEVKSQVEVGQGEHVGTFRLTLRCGGRCWTATVFADGTVIDEVFSFDRERLANWRRRHLDASQRR</sequence>
<dbReference type="Pfam" id="PF20132">
    <property type="entry name" value="DUF6522"/>
    <property type="match status" value="1"/>
</dbReference>
<keyword evidence="2" id="KW-1185">Reference proteome</keyword>
<evidence type="ECO:0000313" key="1">
    <source>
        <dbReference type="EMBL" id="MBM3090367.1"/>
    </source>
</evidence>
<dbReference type="AlphaFoldDB" id="A0AAW4FI76"/>
<organism evidence="1 2">
    <name type="scientific">Ensifer canadensis</name>
    <dbReference type="NCBI Taxonomy" id="555315"/>
    <lineage>
        <taxon>Bacteria</taxon>
        <taxon>Pseudomonadati</taxon>
        <taxon>Pseudomonadota</taxon>
        <taxon>Alphaproteobacteria</taxon>
        <taxon>Hyphomicrobiales</taxon>
        <taxon>Rhizobiaceae</taxon>
        <taxon>Sinorhizobium/Ensifer group</taxon>
        <taxon>Ensifer</taxon>
    </lineage>
</organism>
<dbReference type="InterPro" id="IPR045389">
    <property type="entry name" value="DUF6522"/>
</dbReference>
<comment type="caution">
    <text evidence="1">The sequence shown here is derived from an EMBL/GenBank/DDBJ whole genome shotgun (WGS) entry which is preliminary data.</text>
</comment>
<proteinExistence type="predicted"/>